<accession>A0A7W5ZX64</accession>
<keyword evidence="1" id="KW-0378">Hydrolase</keyword>
<name>A0A7W5ZX64_9SPHN</name>
<dbReference type="SUPFAM" id="SSF53474">
    <property type="entry name" value="alpha/beta-Hydrolases"/>
    <property type="match status" value="1"/>
</dbReference>
<proteinExistence type="predicted"/>
<dbReference type="InterPro" id="IPR029058">
    <property type="entry name" value="AB_hydrolase_fold"/>
</dbReference>
<dbReference type="PANTHER" id="PTHR43329">
    <property type="entry name" value="EPOXIDE HYDROLASE"/>
    <property type="match status" value="1"/>
</dbReference>
<dbReference type="PRINTS" id="PR00412">
    <property type="entry name" value="EPOXHYDRLASE"/>
</dbReference>
<reference evidence="3 4" key="1">
    <citation type="submission" date="2020-08" db="EMBL/GenBank/DDBJ databases">
        <title>Genomic Encyclopedia of Type Strains, Phase IV (KMG-IV): sequencing the most valuable type-strain genomes for metagenomic binning, comparative biology and taxonomic classification.</title>
        <authorList>
            <person name="Goeker M."/>
        </authorList>
    </citation>
    <scope>NUCLEOTIDE SEQUENCE [LARGE SCALE GENOMIC DNA]</scope>
    <source>
        <strain evidence="3 4">DSM 14552</strain>
    </source>
</reference>
<dbReference type="InterPro" id="IPR000073">
    <property type="entry name" value="AB_hydrolase_1"/>
</dbReference>
<protein>
    <submittedName>
        <fullName evidence="3">Pimeloyl-ACP methyl ester carboxylesterase</fullName>
    </submittedName>
</protein>
<sequence>MDMTRVTLASGIELDVWDTGPKDAPALIFLHGFPESHRTWRHQIAHLSARFRCIAPDQRGYRGSSAPQDVASYTPDKLIGDVFQLADALGVAQFTILGHDWGGAIAWGVALLGQGTRVTRAVIANAPHPVIFPRLLWTDPQQRAASQYMRAFRDTGNDALVREHGLGALLMKALDWKRSPVMEEAERDALLKDWSNPDNAIAMLNWYRASPMAVPPLDAPFALPEGYTDAPLPPLAIPTLVIWAMDDMALPPCNLDGMDKLVPNLTIAQVHDCGHFVPWEAPDKVNAALDRFLA</sequence>
<evidence type="ECO:0000259" key="2">
    <source>
        <dbReference type="Pfam" id="PF00561"/>
    </source>
</evidence>
<keyword evidence="4" id="KW-1185">Reference proteome</keyword>
<dbReference type="AlphaFoldDB" id="A0A7W5ZX64"/>
<dbReference type="RefSeq" id="WP_183614118.1">
    <property type="nucleotide sequence ID" value="NZ_JACICY010000007.1"/>
</dbReference>
<evidence type="ECO:0000313" key="3">
    <source>
        <dbReference type="EMBL" id="MBB3861610.1"/>
    </source>
</evidence>
<dbReference type="Gene3D" id="3.40.50.1820">
    <property type="entry name" value="alpha/beta hydrolase"/>
    <property type="match status" value="1"/>
</dbReference>
<gene>
    <name evidence="3" type="ORF">GGQ88_002898</name>
</gene>
<comment type="caution">
    <text evidence="3">The sequence shown here is derived from an EMBL/GenBank/DDBJ whole genome shotgun (WGS) entry which is preliminary data.</text>
</comment>
<dbReference type="Proteomes" id="UP000562395">
    <property type="component" value="Unassembled WGS sequence"/>
</dbReference>
<dbReference type="InterPro" id="IPR000639">
    <property type="entry name" value="Epox_hydrolase-like"/>
</dbReference>
<evidence type="ECO:0000313" key="4">
    <source>
        <dbReference type="Proteomes" id="UP000562395"/>
    </source>
</evidence>
<dbReference type="GO" id="GO:0016787">
    <property type="term" value="F:hydrolase activity"/>
    <property type="evidence" value="ECO:0007669"/>
    <property type="project" value="UniProtKB-KW"/>
</dbReference>
<evidence type="ECO:0000256" key="1">
    <source>
        <dbReference type="ARBA" id="ARBA00022801"/>
    </source>
</evidence>
<dbReference type="EMBL" id="JACICY010000007">
    <property type="protein sequence ID" value="MBB3861610.1"/>
    <property type="molecule type" value="Genomic_DNA"/>
</dbReference>
<organism evidence="3 4">
    <name type="scientific">Novosphingobium hassiacum</name>
    <dbReference type="NCBI Taxonomy" id="173676"/>
    <lineage>
        <taxon>Bacteria</taxon>
        <taxon>Pseudomonadati</taxon>
        <taxon>Pseudomonadota</taxon>
        <taxon>Alphaproteobacteria</taxon>
        <taxon>Sphingomonadales</taxon>
        <taxon>Sphingomonadaceae</taxon>
        <taxon>Novosphingobium</taxon>
    </lineage>
</organism>
<dbReference type="Pfam" id="PF00561">
    <property type="entry name" value="Abhydrolase_1"/>
    <property type="match status" value="1"/>
</dbReference>
<feature type="domain" description="AB hydrolase-1" evidence="2">
    <location>
        <begin position="25"/>
        <end position="282"/>
    </location>
</feature>